<dbReference type="InterPro" id="IPR000644">
    <property type="entry name" value="CBS_dom"/>
</dbReference>
<dbReference type="SUPFAM" id="SSF54631">
    <property type="entry name" value="CBS-domain pair"/>
    <property type="match status" value="1"/>
</dbReference>
<evidence type="ECO:0000256" key="11">
    <source>
        <dbReference type="SAM" id="Phobius"/>
    </source>
</evidence>
<keyword evidence="8" id="KW-0868">Chloride</keyword>
<feature type="transmembrane region" description="Helical" evidence="11">
    <location>
        <begin position="378"/>
        <end position="404"/>
    </location>
</feature>
<keyword evidence="2" id="KW-0813">Transport</keyword>
<keyword evidence="6 11" id="KW-0472">Membrane</keyword>
<evidence type="ECO:0000313" key="13">
    <source>
        <dbReference type="EMBL" id="WOJ90946.1"/>
    </source>
</evidence>
<dbReference type="Gene3D" id="1.10.3080.10">
    <property type="entry name" value="Clc chloride channel"/>
    <property type="match status" value="1"/>
</dbReference>
<keyword evidence="9" id="KW-0407">Ion channel</keyword>
<evidence type="ECO:0000256" key="2">
    <source>
        <dbReference type="ARBA" id="ARBA00022448"/>
    </source>
</evidence>
<feature type="transmembrane region" description="Helical" evidence="11">
    <location>
        <begin position="170"/>
        <end position="195"/>
    </location>
</feature>
<evidence type="ECO:0000256" key="5">
    <source>
        <dbReference type="ARBA" id="ARBA00023065"/>
    </source>
</evidence>
<dbReference type="Proteomes" id="UP001626536">
    <property type="component" value="Chromosome"/>
</dbReference>
<keyword evidence="4 11" id="KW-1133">Transmembrane helix</keyword>
<feature type="transmembrane region" description="Helical" evidence="11">
    <location>
        <begin position="410"/>
        <end position="431"/>
    </location>
</feature>
<dbReference type="PROSITE" id="PS51371">
    <property type="entry name" value="CBS"/>
    <property type="match status" value="1"/>
</dbReference>
<feature type="transmembrane region" description="Helical" evidence="11">
    <location>
        <begin position="309"/>
        <end position="330"/>
    </location>
</feature>
<evidence type="ECO:0000256" key="3">
    <source>
        <dbReference type="ARBA" id="ARBA00022692"/>
    </source>
</evidence>
<feature type="transmembrane region" description="Helical" evidence="11">
    <location>
        <begin position="77"/>
        <end position="96"/>
    </location>
</feature>
<dbReference type="SUPFAM" id="SSF81340">
    <property type="entry name" value="Clc chloride channel"/>
    <property type="match status" value="1"/>
</dbReference>
<dbReference type="RefSeq" id="WP_407340535.1">
    <property type="nucleotide sequence ID" value="NZ_CP136862.1"/>
</dbReference>
<dbReference type="EMBL" id="CP136862">
    <property type="protein sequence ID" value="WOJ90946.1"/>
    <property type="molecule type" value="Genomic_DNA"/>
</dbReference>
<accession>A0ABZ0HYJ3</accession>
<dbReference type="InterPro" id="IPR014743">
    <property type="entry name" value="Cl-channel_core"/>
</dbReference>
<feature type="transmembrane region" description="Helical" evidence="11">
    <location>
        <begin position="246"/>
        <end position="269"/>
    </location>
</feature>
<gene>
    <name evidence="13" type="ORF">RZS28_06580</name>
</gene>
<evidence type="ECO:0000256" key="10">
    <source>
        <dbReference type="PROSITE-ProRule" id="PRU00703"/>
    </source>
</evidence>
<keyword evidence="5" id="KW-0406">Ion transport</keyword>
<evidence type="ECO:0000256" key="4">
    <source>
        <dbReference type="ARBA" id="ARBA00022989"/>
    </source>
</evidence>
<dbReference type="PANTHER" id="PTHR43427:SF6">
    <property type="entry name" value="CHLORIDE CHANNEL PROTEIN CLC-E"/>
    <property type="match status" value="1"/>
</dbReference>
<feature type="domain" description="CBS" evidence="12">
    <location>
        <begin position="528"/>
        <end position="587"/>
    </location>
</feature>
<keyword evidence="14" id="KW-1185">Reference proteome</keyword>
<sequence length="601" mass="62641">MAFAERASAKYQLVLQIPSRLRALIRRGEIGLIGLGLVAGAIAGLFVAGIFAASGALHHLCFGRQQVSNLIALETPAQALAPVAGGLILGLSGIFIHKWRPRRPVDPIEANALHGGRMSIRDSIVITAQTVVSNGFGASVGLEAAYTQMGSGFASWLGGLFRLRRADMRMLVACGSAGAIGAAFGAPLTGAFYAFELILGTYTPFGLAPVGAAAIGGVLVSRFLGSAGAFMGEVAAASTLSEADMAPLLALGIICAGFGIAVMRAVSLVEAAFRWSCLPQAARLAVGGMIVGALALVTPQVLGSGHSALFELLFGAGPPAAGVIATVLALKAAASAISIGSGFRGGLFFASLFLGGLTGRLYSFGLGLIDPSLAPDAWVCAVVGMTAFAVAVVSGPLTMSFLALETTGDFPLGLAMLAVSTIVSVIVRRTFGYSFATWRLHLRGESIRSAQDVGWIRDLTVGRLMRSDLDVAHLEMTIKDFIGRFPLGAAQWVAAIDPSGRYAGLVFVPDAHLFNLDGDASDATLARIARFPDRFLTPAMNITLAAQLFEQNESEALAVVDNECDRCVIGLLTEAHVLRRYTDELDKARRDLSGETWTANS</sequence>
<dbReference type="Pfam" id="PF00654">
    <property type="entry name" value="Voltage_CLC"/>
    <property type="match status" value="1"/>
</dbReference>
<comment type="subcellular location">
    <subcellularLocation>
        <location evidence="1">Membrane</location>
        <topology evidence="1">Multi-pass membrane protein</topology>
    </subcellularLocation>
</comment>
<dbReference type="InterPro" id="IPR046342">
    <property type="entry name" value="CBS_dom_sf"/>
</dbReference>
<evidence type="ECO:0000256" key="9">
    <source>
        <dbReference type="ARBA" id="ARBA00023303"/>
    </source>
</evidence>
<keyword evidence="7" id="KW-0869">Chloride channel</keyword>
<protein>
    <submittedName>
        <fullName evidence="13">Chloride channel protein</fullName>
    </submittedName>
</protein>
<organism evidence="13 14">
    <name type="scientific">Methylocapsa polymorpha</name>
    <dbReference type="NCBI Taxonomy" id="3080828"/>
    <lineage>
        <taxon>Bacteria</taxon>
        <taxon>Pseudomonadati</taxon>
        <taxon>Pseudomonadota</taxon>
        <taxon>Alphaproteobacteria</taxon>
        <taxon>Hyphomicrobiales</taxon>
        <taxon>Beijerinckiaceae</taxon>
        <taxon>Methylocapsa</taxon>
    </lineage>
</organism>
<dbReference type="CDD" id="cd00400">
    <property type="entry name" value="Voltage_gated_ClC"/>
    <property type="match status" value="1"/>
</dbReference>
<dbReference type="InterPro" id="IPR050368">
    <property type="entry name" value="ClC-type_chloride_channel"/>
</dbReference>
<dbReference type="InterPro" id="IPR001807">
    <property type="entry name" value="ClC"/>
</dbReference>
<reference evidence="13 14" key="1">
    <citation type="submission" date="2023-10" db="EMBL/GenBank/DDBJ databases">
        <title>Novel methanotroph of the genus Methylocapsa from a subarctic wetland.</title>
        <authorList>
            <person name="Belova S.E."/>
            <person name="Oshkin I.Y."/>
            <person name="Miroshnikov K."/>
            <person name="Dedysh S.N."/>
        </authorList>
    </citation>
    <scope>NUCLEOTIDE SEQUENCE [LARGE SCALE GENOMIC DNA]</scope>
    <source>
        <strain evidence="13 14">RX1</strain>
    </source>
</reference>
<evidence type="ECO:0000259" key="12">
    <source>
        <dbReference type="PROSITE" id="PS51371"/>
    </source>
</evidence>
<evidence type="ECO:0000256" key="8">
    <source>
        <dbReference type="ARBA" id="ARBA00023214"/>
    </source>
</evidence>
<evidence type="ECO:0000256" key="1">
    <source>
        <dbReference type="ARBA" id="ARBA00004141"/>
    </source>
</evidence>
<name>A0ABZ0HYJ3_9HYPH</name>
<evidence type="ECO:0000256" key="7">
    <source>
        <dbReference type="ARBA" id="ARBA00023173"/>
    </source>
</evidence>
<dbReference type="PANTHER" id="PTHR43427">
    <property type="entry name" value="CHLORIDE CHANNEL PROTEIN CLC-E"/>
    <property type="match status" value="1"/>
</dbReference>
<evidence type="ECO:0000256" key="6">
    <source>
        <dbReference type="ARBA" id="ARBA00023136"/>
    </source>
</evidence>
<keyword evidence="10" id="KW-0129">CBS domain</keyword>
<evidence type="ECO:0000313" key="14">
    <source>
        <dbReference type="Proteomes" id="UP001626536"/>
    </source>
</evidence>
<feature type="transmembrane region" description="Helical" evidence="11">
    <location>
        <begin position="281"/>
        <end position="302"/>
    </location>
</feature>
<feature type="transmembrane region" description="Helical" evidence="11">
    <location>
        <begin position="30"/>
        <end position="57"/>
    </location>
</feature>
<proteinExistence type="predicted"/>
<keyword evidence="3 11" id="KW-0812">Transmembrane</keyword>